<reference evidence="2" key="1">
    <citation type="submission" date="2020-03" db="EMBL/GenBank/DDBJ databases">
        <authorList>
            <person name="Weist P."/>
        </authorList>
    </citation>
    <scope>NUCLEOTIDE SEQUENCE</scope>
</reference>
<comment type="caution">
    <text evidence="2">The sequence shown here is derived from an EMBL/GenBank/DDBJ whole genome shotgun (WGS) entry which is preliminary data.</text>
</comment>
<evidence type="ECO:0000256" key="1">
    <source>
        <dbReference type="SAM" id="MobiDB-lite"/>
    </source>
</evidence>
<proteinExistence type="predicted"/>
<feature type="compositionally biased region" description="Polar residues" evidence="1">
    <location>
        <begin position="1"/>
        <end position="12"/>
    </location>
</feature>
<feature type="region of interest" description="Disordered" evidence="1">
    <location>
        <begin position="87"/>
        <end position="118"/>
    </location>
</feature>
<organism evidence="2 3">
    <name type="scientific">Pleuronectes platessa</name>
    <name type="common">European plaice</name>
    <dbReference type="NCBI Taxonomy" id="8262"/>
    <lineage>
        <taxon>Eukaryota</taxon>
        <taxon>Metazoa</taxon>
        <taxon>Chordata</taxon>
        <taxon>Craniata</taxon>
        <taxon>Vertebrata</taxon>
        <taxon>Euteleostomi</taxon>
        <taxon>Actinopterygii</taxon>
        <taxon>Neopterygii</taxon>
        <taxon>Teleostei</taxon>
        <taxon>Neoteleostei</taxon>
        <taxon>Acanthomorphata</taxon>
        <taxon>Carangaria</taxon>
        <taxon>Pleuronectiformes</taxon>
        <taxon>Pleuronectoidei</taxon>
        <taxon>Pleuronectidae</taxon>
        <taxon>Pleuronectes</taxon>
    </lineage>
</organism>
<gene>
    <name evidence="2" type="ORF">PLEPLA_LOCUS2612</name>
</gene>
<name>A0A9N7Y212_PLEPL</name>
<dbReference type="EMBL" id="CADEAL010000128">
    <property type="protein sequence ID" value="CAB1414900.1"/>
    <property type="molecule type" value="Genomic_DNA"/>
</dbReference>
<sequence length="118" mass="12730">MAPASASFQSATKALERMKDESRLNTSHGNGAGLRCGEGRNLFEALDQSPCSGGHMSWQLHLAEYAAQVKSQDTQTSQALTRIFNPQVSTSWMKDQSPHRSSAIPSIPSEKPSAPDLS</sequence>
<feature type="compositionally biased region" description="Polar residues" evidence="1">
    <location>
        <begin position="87"/>
        <end position="104"/>
    </location>
</feature>
<evidence type="ECO:0000313" key="2">
    <source>
        <dbReference type="EMBL" id="CAB1414900.1"/>
    </source>
</evidence>
<accession>A0A9N7Y212</accession>
<feature type="compositionally biased region" description="Basic and acidic residues" evidence="1">
    <location>
        <begin position="14"/>
        <end position="23"/>
    </location>
</feature>
<dbReference type="AlphaFoldDB" id="A0A9N7Y212"/>
<keyword evidence="3" id="KW-1185">Reference proteome</keyword>
<protein>
    <submittedName>
        <fullName evidence="2">Uncharacterized protein</fullName>
    </submittedName>
</protein>
<evidence type="ECO:0000313" key="3">
    <source>
        <dbReference type="Proteomes" id="UP001153269"/>
    </source>
</evidence>
<dbReference type="Proteomes" id="UP001153269">
    <property type="component" value="Unassembled WGS sequence"/>
</dbReference>
<feature type="region of interest" description="Disordered" evidence="1">
    <location>
        <begin position="1"/>
        <end position="35"/>
    </location>
</feature>